<sequence length="162" mass="16972">MDPLQTAALAIVVTVLIVYRQMRTRRAAGQGLLYFALALIAVGLLSGGLVGTHDVPLSVGFLVVELAFAVGFGAVRARTVRVWRDRAGVAWAKGTVWTLAGWLASLIARIGLYAAGRGLGLDTAPTSVLLFVGVTIGVQALLVARRARDLPAERVSTPSVPA</sequence>
<comment type="caution">
    <text evidence="2">The sequence shown here is derived from an EMBL/GenBank/DDBJ whole genome shotgun (WGS) entry which is preliminary data.</text>
</comment>
<evidence type="ECO:0000313" key="3">
    <source>
        <dbReference type="Proteomes" id="UP001595891"/>
    </source>
</evidence>
<feature type="transmembrane region" description="Helical" evidence="1">
    <location>
        <begin position="57"/>
        <end position="75"/>
    </location>
</feature>
<protein>
    <recommendedName>
        <fullName evidence="4">DUF1453 domain-containing protein</fullName>
    </recommendedName>
</protein>
<feature type="transmembrane region" description="Helical" evidence="1">
    <location>
        <begin position="96"/>
        <end position="115"/>
    </location>
</feature>
<gene>
    <name evidence="2" type="ORF">ACFO8L_21570</name>
</gene>
<dbReference type="EMBL" id="JBHSFN010000013">
    <property type="protein sequence ID" value="MFC4588692.1"/>
    <property type="molecule type" value="Genomic_DNA"/>
</dbReference>
<evidence type="ECO:0000313" key="2">
    <source>
        <dbReference type="EMBL" id="MFC4588692.1"/>
    </source>
</evidence>
<proteinExistence type="predicted"/>
<evidence type="ECO:0008006" key="4">
    <source>
        <dbReference type="Google" id="ProtNLM"/>
    </source>
</evidence>
<feature type="transmembrane region" description="Helical" evidence="1">
    <location>
        <begin position="127"/>
        <end position="144"/>
    </location>
</feature>
<name>A0ABV9EGM7_9ACTN</name>
<dbReference type="RefSeq" id="WP_262842322.1">
    <property type="nucleotide sequence ID" value="NZ_JANZYP010000010.1"/>
</dbReference>
<keyword evidence="1" id="KW-0812">Transmembrane</keyword>
<feature type="transmembrane region" description="Helical" evidence="1">
    <location>
        <begin position="6"/>
        <end position="22"/>
    </location>
</feature>
<dbReference type="Proteomes" id="UP001595891">
    <property type="component" value="Unassembled WGS sequence"/>
</dbReference>
<accession>A0ABV9EGM7</accession>
<organism evidence="2 3">
    <name type="scientific">Sphaerisporangium corydalis</name>
    <dbReference type="NCBI Taxonomy" id="1441875"/>
    <lineage>
        <taxon>Bacteria</taxon>
        <taxon>Bacillati</taxon>
        <taxon>Actinomycetota</taxon>
        <taxon>Actinomycetes</taxon>
        <taxon>Streptosporangiales</taxon>
        <taxon>Streptosporangiaceae</taxon>
        <taxon>Sphaerisporangium</taxon>
    </lineage>
</organism>
<reference evidence="3" key="1">
    <citation type="journal article" date="2019" name="Int. J. Syst. Evol. Microbiol.">
        <title>The Global Catalogue of Microorganisms (GCM) 10K type strain sequencing project: providing services to taxonomists for standard genome sequencing and annotation.</title>
        <authorList>
            <consortium name="The Broad Institute Genomics Platform"/>
            <consortium name="The Broad Institute Genome Sequencing Center for Infectious Disease"/>
            <person name="Wu L."/>
            <person name="Ma J."/>
        </authorList>
    </citation>
    <scope>NUCLEOTIDE SEQUENCE [LARGE SCALE GENOMIC DNA]</scope>
    <source>
        <strain evidence="3">CCUG 49560</strain>
    </source>
</reference>
<keyword evidence="3" id="KW-1185">Reference proteome</keyword>
<evidence type="ECO:0000256" key="1">
    <source>
        <dbReference type="SAM" id="Phobius"/>
    </source>
</evidence>
<keyword evidence="1" id="KW-1133">Transmembrane helix</keyword>
<feature type="transmembrane region" description="Helical" evidence="1">
    <location>
        <begin position="31"/>
        <end position="51"/>
    </location>
</feature>
<keyword evidence="1" id="KW-0472">Membrane</keyword>